<reference evidence="1" key="1">
    <citation type="submission" date="2021-04" db="EMBL/GenBank/DDBJ databases">
        <title>A collection of bacterial strains from the Burkholderia cepacia Research Laboratory and Repository.</title>
        <authorList>
            <person name="Lipuma J."/>
            <person name="Spilker T."/>
        </authorList>
    </citation>
    <scope>NUCLEOTIDE SEQUENCE</scope>
    <source>
        <strain evidence="1">AU36012</strain>
    </source>
</reference>
<gene>
    <name evidence="1" type="ORF">KDW93_11255</name>
</gene>
<name>A0AA41JJR2_9BURK</name>
<comment type="caution">
    <text evidence="1">The sequence shown here is derived from an EMBL/GenBank/DDBJ whole genome shotgun (WGS) entry which is preliminary data.</text>
</comment>
<accession>A0AA41JJR2</accession>
<dbReference type="Proteomes" id="UP000682266">
    <property type="component" value="Unassembled WGS sequence"/>
</dbReference>
<dbReference type="EMBL" id="JAGSVG010000008">
    <property type="protein sequence ID" value="MBR8129547.1"/>
    <property type="molecule type" value="Genomic_DNA"/>
</dbReference>
<dbReference type="RefSeq" id="WP_176091072.1">
    <property type="nucleotide sequence ID" value="NZ_CADERF010000011.1"/>
</dbReference>
<proteinExistence type="predicted"/>
<organism evidence="1 2">
    <name type="scientific">Burkholderia ambifaria</name>
    <dbReference type="NCBI Taxonomy" id="152480"/>
    <lineage>
        <taxon>Bacteria</taxon>
        <taxon>Pseudomonadati</taxon>
        <taxon>Pseudomonadota</taxon>
        <taxon>Betaproteobacteria</taxon>
        <taxon>Burkholderiales</taxon>
        <taxon>Burkholderiaceae</taxon>
        <taxon>Burkholderia</taxon>
        <taxon>Burkholderia cepacia complex</taxon>
    </lineage>
</organism>
<evidence type="ECO:0000313" key="1">
    <source>
        <dbReference type="EMBL" id="MBR8129547.1"/>
    </source>
</evidence>
<evidence type="ECO:0000313" key="2">
    <source>
        <dbReference type="Proteomes" id="UP000682266"/>
    </source>
</evidence>
<dbReference type="AlphaFoldDB" id="A0AA41JJR2"/>
<protein>
    <submittedName>
        <fullName evidence="1">Uncharacterized protein</fullName>
    </submittedName>
</protein>
<sequence>MNGFVHAMLGIMASRIRKHRQTRLKGYRLTFRRDILGPPDTLDPEPDTRCTGAADAVLNPALHVAINTSA</sequence>